<dbReference type="AlphaFoldDB" id="A0A1S3HLL9"/>
<evidence type="ECO:0000256" key="1">
    <source>
        <dbReference type="SAM" id="MobiDB-lite"/>
    </source>
</evidence>
<feature type="region of interest" description="Disordered" evidence="1">
    <location>
        <begin position="570"/>
        <end position="596"/>
    </location>
</feature>
<feature type="compositionally biased region" description="Basic and acidic residues" evidence="1">
    <location>
        <begin position="80"/>
        <end position="95"/>
    </location>
</feature>
<dbReference type="GeneID" id="106155570"/>
<evidence type="ECO:0000313" key="3">
    <source>
        <dbReference type="RefSeq" id="XP_013385912.1"/>
    </source>
</evidence>
<sequence length="596" mass="66237">MNKTARGYLPAPAASIPAVTVPAFRPDLLAAILARKDATENYLRKLDNERKRSQNLDQNGSGGGQDFPIIVRSIGQPGSEPHRTENTRRKSLEKRLTHKNRIGKMLPPINDRPERNRKNEVKENVRATSNQRKEGVSEKHYNLPKIEKGAPQYSDRVDVTVLLPPIQNKSHPLLHKRRGPSPYEQREQKDIDCASSVDSGIESDHGRSFPLLKNHGFHTVSFVDKHPKGRQVQSEETLGKLTRTGYNQFVDSSFKRSLGKKPMKRFPVHSKMRKVSVDRALDAIVDTRDQHAKRRDSITLLQRDGWRGKENSLKTRQYRSIEDEVLSTVIIPKSRVPRRLHGITLLSVSDGPQESLSSTKKEISCLRGTKLASPGEQVAGKADVVSTSHDPTTGSAVSGNESAIQNGNQTRSGDLHVDEERDNESRLKDIPKEQTDNLKKNKEEKPSPRKIIQPHVVLPSIREETSVSSVGGDPNGKLNLDNGIPNKDATTKIQEDGNNNVAIIDNGEKKTNDTSGQERQSDDTDATAVDCVSEEDIARPKQSGTFLAVPQQHASSTGILTLVKDGKRFESEQKDIPDIRLTSATPLPPSRKNSME</sequence>
<evidence type="ECO:0000313" key="5">
    <source>
        <dbReference type="RefSeq" id="XP_013385914.1"/>
    </source>
</evidence>
<gene>
    <name evidence="3 4 5 6" type="primary">LOC106155570</name>
</gene>
<feature type="compositionally biased region" description="Basic and acidic residues" evidence="1">
    <location>
        <begin position="111"/>
        <end position="137"/>
    </location>
</feature>
<evidence type="ECO:0000313" key="6">
    <source>
        <dbReference type="RefSeq" id="XP_013385915.1"/>
    </source>
</evidence>
<dbReference type="RefSeq" id="XP_013385914.1">
    <property type="nucleotide sequence ID" value="XM_013530460.2"/>
</dbReference>
<feature type="region of interest" description="Disordered" evidence="1">
    <location>
        <begin position="45"/>
        <end position="137"/>
    </location>
</feature>
<evidence type="ECO:0000313" key="2">
    <source>
        <dbReference type="Proteomes" id="UP000085678"/>
    </source>
</evidence>
<feature type="compositionally biased region" description="Polar residues" evidence="1">
    <location>
        <begin position="385"/>
        <end position="412"/>
    </location>
</feature>
<keyword evidence="2" id="KW-1185">Reference proteome</keyword>
<protein>
    <submittedName>
        <fullName evidence="3 4">Uncharacterized protein LOC106155570 isoform X2</fullName>
    </submittedName>
</protein>
<name>A0A1S3HLL9_LINAN</name>
<feature type="compositionally biased region" description="Basic and acidic residues" evidence="1">
    <location>
        <begin position="413"/>
        <end position="447"/>
    </location>
</feature>
<feature type="compositionally biased region" description="Basic and acidic residues" evidence="1">
    <location>
        <begin position="45"/>
        <end position="54"/>
    </location>
</feature>
<dbReference type="RefSeq" id="XP_013385912.1">
    <property type="nucleotide sequence ID" value="XM_013530458.2"/>
</dbReference>
<accession>A0A1S3HLL9</accession>
<dbReference type="Proteomes" id="UP000085678">
    <property type="component" value="Unplaced"/>
</dbReference>
<dbReference type="RefSeq" id="XP_013385913.1">
    <property type="nucleotide sequence ID" value="XM_013530459.2"/>
</dbReference>
<evidence type="ECO:0000313" key="4">
    <source>
        <dbReference type="RefSeq" id="XP_013385913.1"/>
    </source>
</evidence>
<reference evidence="3 4" key="1">
    <citation type="submission" date="2025-04" db="UniProtKB">
        <authorList>
            <consortium name="RefSeq"/>
        </authorList>
    </citation>
    <scope>IDENTIFICATION</scope>
    <source>
        <tissue evidence="3 4">Gonads</tissue>
    </source>
</reference>
<dbReference type="RefSeq" id="XP_013385915.1">
    <property type="nucleotide sequence ID" value="XM_013530461.2"/>
</dbReference>
<organism evidence="2 5">
    <name type="scientific">Lingula anatina</name>
    <name type="common">Brachiopod</name>
    <name type="synonym">Lingula unguis</name>
    <dbReference type="NCBI Taxonomy" id="7574"/>
    <lineage>
        <taxon>Eukaryota</taxon>
        <taxon>Metazoa</taxon>
        <taxon>Spiralia</taxon>
        <taxon>Lophotrochozoa</taxon>
        <taxon>Brachiopoda</taxon>
        <taxon>Linguliformea</taxon>
        <taxon>Lingulata</taxon>
        <taxon>Lingulida</taxon>
        <taxon>Linguloidea</taxon>
        <taxon>Lingulidae</taxon>
        <taxon>Lingula</taxon>
    </lineage>
</organism>
<proteinExistence type="predicted"/>
<feature type="region of interest" description="Disordered" evidence="1">
    <location>
        <begin position="373"/>
        <end position="528"/>
    </location>
</feature>